<dbReference type="EMBL" id="MT364879">
    <property type="protein sequence ID" value="QQP21443.1"/>
    <property type="molecule type" value="Genomic_DNA"/>
</dbReference>
<feature type="transmembrane region" description="Helical" evidence="2">
    <location>
        <begin position="124"/>
        <end position="141"/>
    </location>
</feature>
<dbReference type="InterPro" id="IPR027434">
    <property type="entry name" value="Homing_endonucl"/>
</dbReference>
<proteinExistence type="predicted"/>
<keyword evidence="2" id="KW-1133">Transmembrane helix</keyword>
<dbReference type="Pfam" id="PF03161">
    <property type="entry name" value="LAGLIDADG_2"/>
    <property type="match status" value="1"/>
</dbReference>
<keyword evidence="2" id="KW-0812">Transmembrane</keyword>
<keyword evidence="4" id="KW-0496">Mitochondrion</keyword>
<dbReference type="RefSeq" id="YP_010146934.1">
    <property type="nucleotide sequence ID" value="NC_057071.1"/>
</dbReference>
<keyword evidence="2" id="KW-0472">Membrane</keyword>
<evidence type="ECO:0000313" key="4">
    <source>
        <dbReference type="EMBL" id="QQP21443.1"/>
    </source>
</evidence>
<geneLocation type="mitochondrion" evidence="4"/>
<dbReference type="GO" id="GO:0004519">
    <property type="term" value="F:endonuclease activity"/>
    <property type="evidence" value="ECO:0007669"/>
    <property type="project" value="InterPro"/>
</dbReference>
<feature type="domain" description="Homing endonuclease LAGLIDADG" evidence="3">
    <location>
        <begin position="13"/>
        <end position="91"/>
    </location>
</feature>
<accession>A0A884P6G6</accession>
<dbReference type="InterPro" id="IPR004860">
    <property type="entry name" value="LAGLIDADG_dom"/>
</dbReference>
<reference evidence="4" key="1">
    <citation type="journal article" date="2020" name="Comput. Struct. Biotechnol. J.">
        <title>Large inverted repeats identified by intra-specific comparison of mitochondrial genomes provide insights into the evolution of Agrocybe aegerita.</title>
        <authorList>
            <person name="Liu X."/>
            <person name="Wu X."/>
            <person name="Tan H."/>
            <person name="Xie B."/>
            <person name="Deng Y."/>
        </authorList>
    </citation>
    <scope>NUCLEOTIDE SEQUENCE</scope>
    <source>
        <strain evidence="4">Ag0067</strain>
    </source>
</reference>
<dbReference type="GeneID" id="67144770"/>
<dbReference type="SUPFAM" id="SSF55608">
    <property type="entry name" value="Homing endonucleases"/>
    <property type="match status" value="1"/>
</dbReference>
<dbReference type="AlphaFoldDB" id="A0A884P6G6"/>
<comment type="function">
    <text evidence="1">Mitochondrial DNA endonuclease involved in intron homing.</text>
</comment>
<evidence type="ECO:0000256" key="2">
    <source>
        <dbReference type="SAM" id="Phobius"/>
    </source>
</evidence>
<dbReference type="Gene3D" id="3.10.28.10">
    <property type="entry name" value="Homing endonucleases"/>
    <property type="match status" value="1"/>
</dbReference>
<evidence type="ECO:0000259" key="3">
    <source>
        <dbReference type="Pfam" id="PF03161"/>
    </source>
</evidence>
<organism evidence="4">
    <name type="scientific">Cyclocybe aegerita</name>
    <name type="common">Black poplar mushroom</name>
    <name type="synonym">Agrocybe aegerita</name>
    <dbReference type="NCBI Taxonomy" id="1973307"/>
    <lineage>
        <taxon>Eukaryota</taxon>
        <taxon>Fungi</taxon>
        <taxon>Dikarya</taxon>
        <taxon>Basidiomycota</taxon>
        <taxon>Agaricomycotina</taxon>
        <taxon>Agaricomycetes</taxon>
        <taxon>Agaricomycetidae</taxon>
        <taxon>Agaricales</taxon>
        <taxon>Agaricineae</taxon>
        <taxon>Bolbitiaceae</taxon>
        <taxon>Cyclocybe</taxon>
    </lineage>
</organism>
<gene>
    <name evidence="4" type="primary">orf143</name>
</gene>
<sequence length="143" mass="16820">MYMLYLMNGYYLSPFGRWILKKAEAHKKTRFSPKGNTIINWGFQTISHQAFNPLADLFINNNIKSIKEFLIKDHLTDVGLTYWFMDDGGKLDYLLRFYFYFISLAFALKTRAKEIKIETAKNKSIVLNTPSVFISILYLLLLR</sequence>
<feature type="transmembrane region" description="Helical" evidence="2">
    <location>
        <begin position="93"/>
        <end position="112"/>
    </location>
</feature>
<evidence type="ECO:0000256" key="1">
    <source>
        <dbReference type="ARBA" id="ARBA00002670"/>
    </source>
</evidence>
<protein>
    <recommendedName>
        <fullName evidence="3">Homing endonuclease LAGLIDADG domain-containing protein</fullName>
    </recommendedName>
</protein>
<name>A0A884P6G6_CYCAE</name>